<protein>
    <submittedName>
        <fullName evidence="2">Uncharacterized protein</fullName>
    </submittedName>
</protein>
<evidence type="ECO:0000313" key="2">
    <source>
        <dbReference type="EMBL" id="JAC50560.1"/>
    </source>
</evidence>
<feature type="chain" id="PRO_5044538723" evidence="1">
    <location>
        <begin position="19"/>
        <end position="207"/>
    </location>
</feature>
<name>A0A034W8T6_BACDO</name>
<dbReference type="RefSeq" id="XP_011211067.2">
    <property type="nucleotide sequence ID" value="XM_011212765.4"/>
</dbReference>
<dbReference type="GeneID" id="105231457"/>
<dbReference type="KEGG" id="bdr:105231457"/>
<dbReference type="OrthoDB" id="7972585at2759"/>
<evidence type="ECO:0000256" key="1">
    <source>
        <dbReference type="SAM" id="SignalP"/>
    </source>
</evidence>
<dbReference type="EMBL" id="GAKP01008392">
    <property type="protein sequence ID" value="JAC50560.1"/>
    <property type="molecule type" value="Transcribed_RNA"/>
</dbReference>
<reference evidence="2" key="1">
    <citation type="journal article" date="2014" name="BMC Genomics">
        <title>Characterizing the developmental transcriptome of the oriental fruit fly, Bactrocera dorsalis (Diptera: Tephritidae) through comparative genomic analysis with Drosophila melanogaster utilizing modENCODE datasets.</title>
        <authorList>
            <person name="Geib S.M."/>
            <person name="Calla B."/>
            <person name="Hall B."/>
            <person name="Hou S."/>
            <person name="Manoukis N.C."/>
        </authorList>
    </citation>
    <scope>NUCLEOTIDE SEQUENCE</scope>
    <source>
        <strain evidence="2">Punador</strain>
    </source>
</reference>
<organism evidence="2">
    <name type="scientific">Bactrocera dorsalis</name>
    <name type="common">Oriental fruit fly</name>
    <name type="synonym">Dacus dorsalis</name>
    <dbReference type="NCBI Taxonomy" id="27457"/>
    <lineage>
        <taxon>Eukaryota</taxon>
        <taxon>Metazoa</taxon>
        <taxon>Ecdysozoa</taxon>
        <taxon>Arthropoda</taxon>
        <taxon>Hexapoda</taxon>
        <taxon>Insecta</taxon>
        <taxon>Pterygota</taxon>
        <taxon>Neoptera</taxon>
        <taxon>Endopterygota</taxon>
        <taxon>Diptera</taxon>
        <taxon>Brachycera</taxon>
        <taxon>Muscomorpha</taxon>
        <taxon>Tephritoidea</taxon>
        <taxon>Tephritidae</taxon>
        <taxon>Bactrocera</taxon>
        <taxon>Bactrocera</taxon>
    </lineage>
</organism>
<proteinExistence type="predicted"/>
<sequence length="207" mass="22334">MKLAVFALVLGLCLAVNAAVVDYSLEDEEVIEFSPAELPDAITDAYLFGGVFGILKPTIKTGLRTLKGVHCTIERVISIRTAGLDFIQAFKDCNSAAFKDLNNVINQVQTVINTCNDIINLNDNVCNNADYNAETDANTKTSKSCFSKLVSKMITLKKQVGKTITLSKKLSSTPGAYGACNVDAVNDLLSVFTGFRTFVVQCSKLTS</sequence>
<feature type="signal peptide" evidence="1">
    <location>
        <begin position="1"/>
        <end position="18"/>
    </location>
</feature>
<dbReference type="AlphaFoldDB" id="A0A034W8T6"/>
<accession>A0A034W8T6</accession>
<keyword evidence="1" id="KW-0732">Signal</keyword>